<evidence type="ECO:0000259" key="1">
    <source>
        <dbReference type="Pfam" id="PF01261"/>
    </source>
</evidence>
<dbReference type="EMBL" id="JALDAY010000002">
    <property type="protein sequence ID" value="MCI3270755.1"/>
    <property type="molecule type" value="Genomic_DNA"/>
</dbReference>
<dbReference type="Gene3D" id="3.20.20.150">
    <property type="entry name" value="Divalent-metal-dependent TIM barrel enzymes"/>
    <property type="match status" value="1"/>
</dbReference>
<feature type="domain" description="Xylose isomerase-like TIM barrel" evidence="1">
    <location>
        <begin position="46"/>
        <end position="319"/>
    </location>
</feature>
<keyword evidence="2" id="KW-0413">Isomerase</keyword>
<reference evidence="2" key="1">
    <citation type="submission" date="2022-03" db="EMBL/GenBank/DDBJ databases">
        <title>Streptomyces 7R015 and 7R016 isolated from Barleria lupulina in Thailand.</title>
        <authorList>
            <person name="Kanchanasin P."/>
            <person name="Phongsopitanun W."/>
            <person name="Tanasupawat S."/>
        </authorList>
    </citation>
    <scope>NUCLEOTIDE SEQUENCE</scope>
    <source>
        <strain evidence="2">7R015</strain>
    </source>
</reference>
<sequence>MSRPLPKLGVTTYSFTPQYHGLELSFEDIVRRIGSLGIGPGLEIVGFQSIKGFPEIPDDFVRLFRGLVDEYGLEPSCLAVNADLGLLPDRLLSPQEMADYLAPQVRAAAELGFPAVRLQKPAAPEAVELLLRVAEKEQVKMGFEIHAPDSVHSDWVMALRELYARLDSPYLGFIPDFGSSTRRVSPSVWEEYRRRGVSQEALDTLDARWNEIHASDQRPSESELMGEFSELTHSLGLGAFAHPLAMFCAGIHGHQDPQDWAEIGSQIIHVHSKFFGFDEDGDEPAIPLADLLKVLVDAGYTGYLSSEWEGWHWDPTPDAAATVQRHHRLSRDILESL</sequence>
<dbReference type="InterPro" id="IPR036237">
    <property type="entry name" value="Xyl_isomerase-like_sf"/>
</dbReference>
<dbReference type="InterPro" id="IPR013022">
    <property type="entry name" value="Xyl_isomerase-like_TIM-brl"/>
</dbReference>
<dbReference type="PANTHER" id="PTHR12110">
    <property type="entry name" value="HYDROXYPYRUVATE ISOMERASE"/>
    <property type="match status" value="1"/>
</dbReference>
<proteinExistence type="predicted"/>
<dbReference type="GO" id="GO:0016853">
    <property type="term" value="F:isomerase activity"/>
    <property type="evidence" value="ECO:0007669"/>
    <property type="project" value="UniProtKB-KW"/>
</dbReference>
<dbReference type="PANTHER" id="PTHR12110:SF53">
    <property type="entry name" value="BLR5974 PROTEIN"/>
    <property type="match status" value="1"/>
</dbReference>
<name>A0ABS9Y0K3_9ACTN</name>
<dbReference type="Proteomes" id="UP001165269">
    <property type="component" value="Unassembled WGS sequence"/>
</dbReference>
<dbReference type="RefSeq" id="WP_242762132.1">
    <property type="nucleotide sequence ID" value="NZ_JALDAY010000002.1"/>
</dbReference>
<accession>A0ABS9Y0K3</accession>
<comment type="caution">
    <text evidence="2">The sequence shown here is derived from an EMBL/GenBank/DDBJ whole genome shotgun (WGS) entry which is preliminary data.</text>
</comment>
<dbReference type="SUPFAM" id="SSF51658">
    <property type="entry name" value="Xylose isomerase-like"/>
    <property type="match status" value="1"/>
</dbReference>
<keyword evidence="3" id="KW-1185">Reference proteome</keyword>
<dbReference type="Pfam" id="PF01261">
    <property type="entry name" value="AP_endonuc_2"/>
    <property type="match status" value="1"/>
</dbReference>
<evidence type="ECO:0000313" key="3">
    <source>
        <dbReference type="Proteomes" id="UP001165269"/>
    </source>
</evidence>
<evidence type="ECO:0000313" key="2">
    <source>
        <dbReference type="EMBL" id="MCI3270755.1"/>
    </source>
</evidence>
<protein>
    <submittedName>
        <fullName evidence="2">Sugar phosphate isomerase/epimerase</fullName>
    </submittedName>
</protein>
<gene>
    <name evidence="2" type="ORF">MQP27_06470</name>
</gene>
<dbReference type="InterPro" id="IPR050312">
    <property type="entry name" value="IolE/XylAMocC-like"/>
</dbReference>
<organism evidence="2 3">
    <name type="scientific">Streptomyces cylindrosporus</name>
    <dbReference type="NCBI Taxonomy" id="2927583"/>
    <lineage>
        <taxon>Bacteria</taxon>
        <taxon>Bacillati</taxon>
        <taxon>Actinomycetota</taxon>
        <taxon>Actinomycetes</taxon>
        <taxon>Kitasatosporales</taxon>
        <taxon>Streptomycetaceae</taxon>
        <taxon>Streptomyces</taxon>
    </lineage>
</organism>